<dbReference type="EMBL" id="BRYA01000336">
    <property type="protein sequence ID" value="GMI47279.1"/>
    <property type="molecule type" value="Genomic_DNA"/>
</dbReference>
<evidence type="ECO:0000256" key="3">
    <source>
        <dbReference type="ARBA" id="ARBA00022448"/>
    </source>
</evidence>
<sequence length="595" mass="64254">MSNRVRTLSHSIRNEAIKAASSQNLLSLLDADKELSLSQQRSLSQRSDDEEREVITGTLICSVLISSTLQFLVGFSTSALNPIQPYCFQGTPQALWALAVSLYALGGPFGTMLGRLKLGSKPKIMLCYVLFFIGGILQCLAPTVKILILGRLISGIASGFSTAIVPVYLGEISPPNLRGAIGTVTQFACVVGILFSSVAAYGLKEGREWRVLLGVGAAVAGLGGMGVKGGIVESPRYLLGRNHKSRIGRRVIKELRGIRTDEEVEKEVSYIVAADESIRKKEVSVRQLLAGEHGGTFLFVITLHVAQQFCGINAVFYYSTYFFAGVVEDPLVGSIIVAAVNVLATWAALVLMDRCKRRDLVIVSAGGMLIAVGGILAFTSLQALKVYKNGPLISVVAFVAFFEIGMGPIPWLLPGEILPPESVKVAVEACCQVNWFCNFIIGLTFPIMQENIGYMSFAPFGFVLLLTLIYTCWAMPETEEGLVLAASGEGMEALMMKMGSGSMGGREGGGEITRVHSGEVGRKGERGGRGGYGVDGGTSGRNGGVKSYRNEQEMEWRKAMEKIQRDENVQYVFVHNNNSRDNSNSGEKGSRWMPL</sequence>
<comment type="catalytic activity">
    <reaction evidence="11">
        <text>D-glucosamine(out) = D-glucosamine(in)</text>
        <dbReference type="Rhea" id="RHEA:78423"/>
        <dbReference type="ChEBI" id="CHEBI:58723"/>
    </reaction>
    <physiologicalReaction direction="left-to-right" evidence="11">
        <dbReference type="Rhea" id="RHEA:78424"/>
    </physiologicalReaction>
</comment>
<evidence type="ECO:0000256" key="1">
    <source>
        <dbReference type="ARBA" id="ARBA00004141"/>
    </source>
</evidence>
<proteinExistence type="inferred from homology"/>
<evidence type="ECO:0000256" key="8">
    <source>
        <dbReference type="ARBA" id="ARBA00044648"/>
    </source>
</evidence>
<dbReference type="GO" id="GO:0016020">
    <property type="term" value="C:membrane"/>
    <property type="evidence" value="ECO:0007669"/>
    <property type="project" value="UniProtKB-SubCell"/>
</dbReference>
<feature type="transmembrane region" description="Helical" evidence="16">
    <location>
        <begin position="331"/>
        <end position="351"/>
    </location>
</feature>
<evidence type="ECO:0000256" key="14">
    <source>
        <dbReference type="RuleBase" id="RU003346"/>
    </source>
</evidence>
<organism evidence="18 19">
    <name type="scientific">Triparma columacea</name>
    <dbReference type="NCBI Taxonomy" id="722753"/>
    <lineage>
        <taxon>Eukaryota</taxon>
        <taxon>Sar</taxon>
        <taxon>Stramenopiles</taxon>
        <taxon>Ochrophyta</taxon>
        <taxon>Bolidophyceae</taxon>
        <taxon>Parmales</taxon>
        <taxon>Triparmaceae</taxon>
        <taxon>Triparma</taxon>
    </lineage>
</organism>
<comment type="catalytic activity">
    <reaction evidence="8">
        <text>D-glucose(out) = D-glucose(in)</text>
        <dbReference type="Rhea" id="RHEA:60376"/>
        <dbReference type="ChEBI" id="CHEBI:4167"/>
    </reaction>
    <physiologicalReaction direction="left-to-right" evidence="8">
        <dbReference type="Rhea" id="RHEA:60377"/>
    </physiologicalReaction>
</comment>
<dbReference type="NCBIfam" id="TIGR00879">
    <property type="entry name" value="SP"/>
    <property type="match status" value="1"/>
</dbReference>
<evidence type="ECO:0000313" key="19">
    <source>
        <dbReference type="Proteomes" id="UP001165065"/>
    </source>
</evidence>
<dbReference type="Proteomes" id="UP001165065">
    <property type="component" value="Unassembled WGS sequence"/>
</dbReference>
<comment type="subcellular location">
    <subcellularLocation>
        <location evidence="1">Membrane</location>
        <topology evidence="1">Multi-pass membrane protein</topology>
    </subcellularLocation>
</comment>
<evidence type="ECO:0000256" key="5">
    <source>
        <dbReference type="ARBA" id="ARBA00022989"/>
    </source>
</evidence>
<feature type="transmembrane region" description="Helical" evidence="16">
    <location>
        <begin position="392"/>
        <end position="413"/>
    </location>
</feature>
<dbReference type="PROSITE" id="PS00217">
    <property type="entry name" value="SUGAR_TRANSPORT_2"/>
    <property type="match status" value="1"/>
</dbReference>
<evidence type="ECO:0000256" key="11">
    <source>
        <dbReference type="ARBA" id="ARBA00044668"/>
    </source>
</evidence>
<dbReference type="OrthoDB" id="6612291at2759"/>
<keyword evidence="19" id="KW-1185">Reference proteome</keyword>
<feature type="transmembrane region" description="Helical" evidence="16">
    <location>
        <begin position="454"/>
        <end position="473"/>
    </location>
</feature>
<comment type="subunit">
    <text evidence="2">Homodimer.</text>
</comment>
<evidence type="ECO:0000256" key="10">
    <source>
        <dbReference type="ARBA" id="ARBA00044662"/>
    </source>
</evidence>
<comment type="catalytic activity">
    <reaction evidence="12">
        <text>D-fructose(out) = D-fructose(in)</text>
        <dbReference type="Rhea" id="RHEA:60372"/>
        <dbReference type="ChEBI" id="CHEBI:37721"/>
    </reaction>
    <physiologicalReaction direction="left-to-right" evidence="12">
        <dbReference type="Rhea" id="RHEA:60373"/>
    </physiologicalReaction>
</comment>
<evidence type="ECO:0000259" key="17">
    <source>
        <dbReference type="PROSITE" id="PS50850"/>
    </source>
</evidence>
<dbReference type="PROSITE" id="PS50850">
    <property type="entry name" value="MFS"/>
    <property type="match status" value="1"/>
</dbReference>
<dbReference type="InterPro" id="IPR003663">
    <property type="entry name" value="Sugar/inositol_transpt"/>
</dbReference>
<feature type="transmembrane region" description="Helical" evidence="16">
    <location>
        <begin position="360"/>
        <end position="380"/>
    </location>
</feature>
<feature type="domain" description="Major facilitator superfamily (MFS) profile" evidence="17">
    <location>
        <begin position="54"/>
        <end position="479"/>
    </location>
</feature>
<dbReference type="Gene3D" id="1.20.1250.20">
    <property type="entry name" value="MFS general substrate transporter like domains"/>
    <property type="match status" value="1"/>
</dbReference>
<dbReference type="InterPro" id="IPR020846">
    <property type="entry name" value="MFS_dom"/>
</dbReference>
<dbReference type="InterPro" id="IPR045263">
    <property type="entry name" value="GLUT"/>
</dbReference>
<feature type="compositionally biased region" description="Gly residues" evidence="15">
    <location>
        <begin position="529"/>
        <end position="543"/>
    </location>
</feature>
<comment type="catalytic activity">
    <reaction evidence="7">
        <text>D-galactose(in) = D-galactose(out)</text>
        <dbReference type="Rhea" id="RHEA:34915"/>
        <dbReference type="ChEBI" id="CHEBI:4139"/>
    </reaction>
    <physiologicalReaction direction="right-to-left" evidence="7">
        <dbReference type="Rhea" id="RHEA:34917"/>
    </physiologicalReaction>
</comment>
<feature type="transmembrane region" description="Helical" evidence="16">
    <location>
        <begin position="209"/>
        <end position="227"/>
    </location>
</feature>
<dbReference type="AlphaFoldDB" id="A0A9W7GK99"/>
<keyword evidence="6 16" id="KW-0472">Membrane</keyword>
<evidence type="ECO:0000256" key="7">
    <source>
        <dbReference type="ARBA" id="ARBA00044637"/>
    </source>
</evidence>
<dbReference type="GO" id="GO:0015149">
    <property type="term" value="F:hexose transmembrane transporter activity"/>
    <property type="evidence" value="ECO:0007669"/>
    <property type="project" value="TreeGrafter"/>
</dbReference>
<comment type="similarity">
    <text evidence="14">Belongs to the major facilitator superfamily. Sugar transporter (TC 2.A.1.1) family.</text>
</comment>
<keyword evidence="3 14" id="KW-0813">Transport</keyword>
<dbReference type="InterPro" id="IPR036259">
    <property type="entry name" value="MFS_trans_sf"/>
</dbReference>
<evidence type="ECO:0000256" key="16">
    <source>
        <dbReference type="SAM" id="Phobius"/>
    </source>
</evidence>
<feature type="transmembrane region" description="Helical" evidence="16">
    <location>
        <begin position="93"/>
        <end position="113"/>
    </location>
</feature>
<name>A0A9W7GK99_9STRA</name>
<keyword evidence="5 16" id="KW-1133">Transmembrane helix</keyword>
<feature type="region of interest" description="Disordered" evidence="15">
    <location>
        <begin position="575"/>
        <end position="595"/>
    </location>
</feature>
<comment type="catalytic activity">
    <reaction evidence="10">
        <text>D-mannose(out) = D-mannose(in)</text>
        <dbReference type="Rhea" id="RHEA:78391"/>
        <dbReference type="ChEBI" id="CHEBI:4208"/>
    </reaction>
    <physiologicalReaction direction="left-to-right" evidence="10">
        <dbReference type="Rhea" id="RHEA:78392"/>
    </physiologicalReaction>
</comment>
<feature type="compositionally biased region" description="Polar residues" evidence="15">
    <location>
        <begin position="575"/>
        <end position="587"/>
    </location>
</feature>
<dbReference type="Pfam" id="PF00083">
    <property type="entry name" value="Sugar_tr"/>
    <property type="match status" value="1"/>
</dbReference>
<dbReference type="PRINTS" id="PR00171">
    <property type="entry name" value="SUGRTRNSPORT"/>
</dbReference>
<feature type="transmembrane region" description="Helical" evidence="16">
    <location>
        <begin position="149"/>
        <end position="169"/>
    </location>
</feature>
<evidence type="ECO:0000256" key="12">
    <source>
        <dbReference type="ARBA" id="ARBA00044710"/>
    </source>
</evidence>
<evidence type="ECO:0000256" key="15">
    <source>
        <dbReference type="SAM" id="MobiDB-lite"/>
    </source>
</evidence>
<evidence type="ECO:0000313" key="18">
    <source>
        <dbReference type="EMBL" id="GMI47279.1"/>
    </source>
</evidence>
<gene>
    <name evidence="18" type="ORF">TrCOL_g10567</name>
</gene>
<dbReference type="SUPFAM" id="SSF103473">
    <property type="entry name" value="MFS general substrate transporter"/>
    <property type="match status" value="1"/>
</dbReference>
<evidence type="ECO:0000256" key="6">
    <source>
        <dbReference type="ARBA" id="ARBA00023136"/>
    </source>
</evidence>
<comment type="caution">
    <text evidence="18">The sequence shown here is derived from an EMBL/GenBank/DDBJ whole genome shotgun (WGS) entry which is preliminary data.</text>
</comment>
<evidence type="ECO:0000256" key="4">
    <source>
        <dbReference type="ARBA" id="ARBA00022692"/>
    </source>
</evidence>
<comment type="catalytic activity">
    <reaction evidence="9">
        <text>D-xylose(out) = D-xylose(in)</text>
        <dbReference type="Rhea" id="RHEA:78427"/>
        <dbReference type="ChEBI" id="CHEBI:53455"/>
    </reaction>
    <physiologicalReaction direction="left-to-right" evidence="9">
        <dbReference type="Rhea" id="RHEA:78428"/>
    </physiologicalReaction>
</comment>
<accession>A0A9W7GK99</accession>
<feature type="transmembrane region" description="Helical" evidence="16">
    <location>
        <begin position="296"/>
        <end position="319"/>
    </location>
</feature>
<dbReference type="PANTHER" id="PTHR23503">
    <property type="entry name" value="SOLUTE CARRIER FAMILY 2"/>
    <property type="match status" value="1"/>
</dbReference>
<evidence type="ECO:0000256" key="13">
    <source>
        <dbReference type="ARBA" id="ARBA00044780"/>
    </source>
</evidence>
<dbReference type="PANTHER" id="PTHR23503:SF8">
    <property type="entry name" value="FACILITATED GLUCOSE TRANSPORTER PROTEIN 1"/>
    <property type="match status" value="1"/>
</dbReference>
<evidence type="ECO:0000256" key="2">
    <source>
        <dbReference type="ARBA" id="ARBA00011738"/>
    </source>
</evidence>
<reference evidence="19" key="1">
    <citation type="journal article" date="2023" name="Commun. Biol.">
        <title>Genome analysis of Parmales, the sister group of diatoms, reveals the evolutionary specialization of diatoms from phago-mixotrophs to photoautotrophs.</title>
        <authorList>
            <person name="Ban H."/>
            <person name="Sato S."/>
            <person name="Yoshikawa S."/>
            <person name="Yamada K."/>
            <person name="Nakamura Y."/>
            <person name="Ichinomiya M."/>
            <person name="Sato N."/>
            <person name="Blanc-Mathieu R."/>
            <person name="Endo H."/>
            <person name="Kuwata A."/>
            <person name="Ogata H."/>
        </authorList>
    </citation>
    <scope>NUCLEOTIDE SEQUENCE [LARGE SCALE GENOMIC DNA]</scope>
</reference>
<evidence type="ECO:0000256" key="9">
    <source>
        <dbReference type="ARBA" id="ARBA00044656"/>
    </source>
</evidence>
<protein>
    <recommendedName>
        <fullName evidence="13">Hexose transporter 1</fullName>
    </recommendedName>
</protein>
<feature type="region of interest" description="Disordered" evidence="15">
    <location>
        <begin position="520"/>
        <end position="548"/>
    </location>
</feature>
<feature type="transmembrane region" description="Helical" evidence="16">
    <location>
        <begin position="125"/>
        <end position="143"/>
    </location>
</feature>
<dbReference type="InterPro" id="IPR005829">
    <property type="entry name" value="Sugar_transporter_CS"/>
</dbReference>
<feature type="transmembrane region" description="Helical" evidence="16">
    <location>
        <begin position="181"/>
        <end position="203"/>
    </location>
</feature>
<dbReference type="InterPro" id="IPR005828">
    <property type="entry name" value="MFS_sugar_transport-like"/>
</dbReference>
<keyword evidence="4 16" id="KW-0812">Transmembrane</keyword>